<dbReference type="InterPro" id="IPR013083">
    <property type="entry name" value="Znf_RING/FYVE/PHD"/>
</dbReference>
<dbReference type="Proteomes" id="UP001176961">
    <property type="component" value="Unassembled WGS sequence"/>
</dbReference>
<feature type="domain" description="MATH" evidence="9">
    <location>
        <begin position="158"/>
        <end position="307"/>
    </location>
</feature>
<dbReference type="Gene3D" id="2.60.210.10">
    <property type="entry name" value="Apoptosis, Tumor Necrosis Factor Receptor Associated Protein 2, Chain A"/>
    <property type="match status" value="1"/>
</dbReference>
<dbReference type="AlphaFoldDB" id="A0AA36GTN4"/>
<dbReference type="PROSITE" id="PS50089">
    <property type="entry name" value="ZF_RING_2"/>
    <property type="match status" value="1"/>
</dbReference>
<dbReference type="SUPFAM" id="SSF57850">
    <property type="entry name" value="RING/U-box"/>
    <property type="match status" value="1"/>
</dbReference>
<evidence type="ECO:0000259" key="8">
    <source>
        <dbReference type="PROSITE" id="PS50089"/>
    </source>
</evidence>
<dbReference type="InterPro" id="IPR049342">
    <property type="entry name" value="TRAF1-6_MATH_dom"/>
</dbReference>
<dbReference type="PROSITE" id="PS00518">
    <property type="entry name" value="ZF_RING_1"/>
    <property type="match status" value="1"/>
</dbReference>
<dbReference type="Pfam" id="PF21355">
    <property type="entry name" value="TRAF-mep_MATH"/>
    <property type="match status" value="1"/>
</dbReference>
<evidence type="ECO:0000313" key="10">
    <source>
        <dbReference type="EMBL" id="CAJ0598112.1"/>
    </source>
</evidence>
<dbReference type="SUPFAM" id="SSF49599">
    <property type="entry name" value="TRAF domain-like"/>
    <property type="match status" value="1"/>
</dbReference>
<sequence length="446" mass="49953">MSIDILFTEGLPSNCACPVCDQALRAPIITACGHNFCKCCITTKNGPVPCPVCQTEIAVDSLKADKSKHRQVQALIVQCPYFYYGCEWTGPLKDLKASDKSTVQKHLTDEPIKHLMYLCDQVTELKGIHMMLQTENNAMDERYEELMKSTVTAAKMYGAQMVWRIENVRQKINDAKSGARPIIHSEPFVSGRHGYKFIASACLFGDGKYRGKFLSVYLTLVRGKYDPLLEWPFALVVSITLLDQNPDPSKRCDISYRIDPRKIREKTEFLERPLLDKNGSFGAQTFCRLEIMENYIEDDVMFLQIEIGESIDGEDDNGIPEEQLDLFAQKPPCTPDVHSVMSLPLVSTPREDGRLPTAIKMPDERLASPLSVKKILPSRDSMSELPPLPVTTDGLPSVSTTSTRPHSMRLSKNAVAPMPDPSPYVVSEKSEISEIAEEKKSKSKAR</sequence>
<dbReference type="InterPro" id="IPR008974">
    <property type="entry name" value="TRAF-like"/>
</dbReference>
<dbReference type="EMBL" id="CATQJL010000223">
    <property type="protein sequence ID" value="CAJ0598112.1"/>
    <property type="molecule type" value="Genomic_DNA"/>
</dbReference>
<dbReference type="InterPro" id="IPR017907">
    <property type="entry name" value="Znf_RING_CS"/>
</dbReference>
<keyword evidence="3" id="KW-0479">Metal-binding</keyword>
<dbReference type="PANTHER" id="PTHR10131">
    <property type="entry name" value="TNF RECEPTOR ASSOCIATED FACTOR"/>
    <property type="match status" value="1"/>
</dbReference>
<dbReference type="PROSITE" id="PS50144">
    <property type="entry name" value="MATH"/>
    <property type="match status" value="1"/>
</dbReference>
<evidence type="ECO:0000256" key="7">
    <source>
        <dbReference type="SAM" id="MobiDB-lite"/>
    </source>
</evidence>
<evidence type="ECO:0000256" key="2">
    <source>
        <dbReference type="ARBA" id="ARBA00022490"/>
    </source>
</evidence>
<feature type="domain" description="RING-type" evidence="8">
    <location>
        <begin position="17"/>
        <end position="54"/>
    </location>
</feature>
<dbReference type="Gene3D" id="3.30.40.10">
    <property type="entry name" value="Zinc/RING finger domain, C3HC4 (zinc finger)"/>
    <property type="match status" value="1"/>
</dbReference>
<feature type="region of interest" description="Disordered" evidence="7">
    <location>
        <begin position="378"/>
        <end position="446"/>
    </location>
</feature>
<accession>A0AA36GTN4</accession>
<evidence type="ECO:0000256" key="5">
    <source>
        <dbReference type="ARBA" id="ARBA00022833"/>
    </source>
</evidence>
<dbReference type="GO" id="GO:0005737">
    <property type="term" value="C:cytoplasm"/>
    <property type="evidence" value="ECO:0007669"/>
    <property type="project" value="UniProtKB-SubCell"/>
</dbReference>
<evidence type="ECO:0000256" key="4">
    <source>
        <dbReference type="ARBA" id="ARBA00022771"/>
    </source>
</evidence>
<organism evidence="10 11">
    <name type="scientific">Cylicocyclus nassatus</name>
    <name type="common">Nematode worm</name>
    <dbReference type="NCBI Taxonomy" id="53992"/>
    <lineage>
        <taxon>Eukaryota</taxon>
        <taxon>Metazoa</taxon>
        <taxon>Ecdysozoa</taxon>
        <taxon>Nematoda</taxon>
        <taxon>Chromadorea</taxon>
        <taxon>Rhabditida</taxon>
        <taxon>Rhabditina</taxon>
        <taxon>Rhabditomorpha</taxon>
        <taxon>Strongyloidea</taxon>
        <taxon>Strongylidae</taxon>
        <taxon>Cylicocyclus</taxon>
    </lineage>
</organism>
<dbReference type="GO" id="GO:0043122">
    <property type="term" value="P:regulation of canonical NF-kappaB signal transduction"/>
    <property type="evidence" value="ECO:0007669"/>
    <property type="project" value="TreeGrafter"/>
</dbReference>
<dbReference type="SMART" id="SM00061">
    <property type="entry name" value="MATH"/>
    <property type="match status" value="1"/>
</dbReference>
<comment type="caution">
    <text evidence="10">The sequence shown here is derived from an EMBL/GenBank/DDBJ whole genome shotgun (WGS) entry which is preliminary data.</text>
</comment>
<keyword evidence="4 6" id="KW-0863">Zinc-finger</keyword>
<protein>
    <submittedName>
        <fullName evidence="10">Uncharacterized protein</fullName>
    </submittedName>
</protein>
<evidence type="ECO:0000256" key="1">
    <source>
        <dbReference type="ARBA" id="ARBA00004496"/>
    </source>
</evidence>
<gene>
    <name evidence="10" type="ORF">CYNAS_LOCUS10095</name>
</gene>
<comment type="subcellular location">
    <subcellularLocation>
        <location evidence="1">Cytoplasm</location>
    </subcellularLocation>
</comment>
<dbReference type="Pfam" id="PF13445">
    <property type="entry name" value="zf-RING_UBOX"/>
    <property type="match status" value="1"/>
</dbReference>
<dbReference type="CDD" id="cd00270">
    <property type="entry name" value="MATH_TRAF_C"/>
    <property type="match status" value="1"/>
</dbReference>
<dbReference type="SMART" id="SM00184">
    <property type="entry name" value="RING"/>
    <property type="match status" value="1"/>
</dbReference>
<name>A0AA36GTN4_CYLNA</name>
<evidence type="ECO:0000259" key="9">
    <source>
        <dbReference type="PROSITE" id="PS50144"/>
    </source>
</evidence>
<dbReference type="InterPro" id="IPR027370">
    <property type="entry name" value="Znf-RING_euk"/>
</dbReference>
<evidence type="ECO:0000256" key="3">
    <source>
        <dbReference type="ARBA" id="ARBA00022723"/>
    </source>
</evidence>
<evidence type="ECO:0000313" key="11">
    <source>
        <dbReference type="Proteomes" id="UP001176961"/>
    </source>
</evidence>
<dbReference type="InterPro" id="IPR001841">
    <property type="entry name" value="Znf_RING"/>
</dbReference>
<reference evidence="10" key="1">
    <citation type="submission" date="2023-07" db="EMBL/GenBank/DDBJ databases">
        <authorList>
            <consortium name="CYATHOMIX"/>
        </authorList>
    </citation>
    <scope>NUCLEOTIDE SEQUENCE</scope>
    <source>
        <strain evidence="10">N/A</strain>
    </source>
</reference>
<dbReference type="InterPro" id="IPR002083">
    <property type="entry name" value="MATH/TRAF_dom"/>
</dbReference>
<dbReference type="PANTHER" id="PTHR10131:SF151">
    <property type="entry name" value="TNF RECEPTOR ASSOCIATED FACTOR (TRAF) HOMOLOG"/>
    <property type="match status" value="1"/>
</dbReference>
<feature type="compositionally biased region" description="Basic and acidic residues" evidence="7">
    <location>
        <begin position="428"/>
        <end position="440"/>
    </location>
</feature>
<keyword evidence="11" id="KW-1185">Reference proteome</keyword>
<keyword evidence="5" id="KW-0862">Zinc</keyword>
<evidence type="ECO:0000256" key="6">
    <source>
        <dbReference type="PROSITE-ProRule" id="PRU00175"/>
    </source>
</evidence>
<proteinExistence type="predicted"/>
<keyword evidence="2" id="KW-0963">Cytoplasm</keyword>
<dbReference type="GO" id="GO:0008270">
    <property type="term" value="F:zinc ion binding"/>
    <property type="evidence" value="ECO:0007669"/>
    <property type="project" value="UniProtKB-KW"/>
</dbReference>